<dbReference type="GO" id="GO:0016020">
    <property type="term" value="C:membrane"/>
    <property type="evidence" value="ECO:0007669"/>
    <property type="project" value="GOC"/>
</dbReference>
<comment type="subcellular location">
    <subcellularLocation>
        <location evidence="1">Endomembrane system</location>
        <topology evidence="1">Multi-pass membrane protein</topology>
    </subcellularLocation>
</comment>
<dbReference type="GO" id="GO:0005506">
    <property type="term" value="F:iron ion binding"/>
    <property type="evidence" value="ECO:0007669"/>
    <property type="project" value="InterPro"/>
</dbReference>
<evidence type="ECO:0000256" key="2">
    <source>
        <dbReference type="ARBA" id="ARBA00022692"/>
    </source>
</evidence>
<feature type="domain" description="Fatty acid hydroxylase" evidence="7">
    <location>
        <begin position="137"/>
        <end position="270"/>
    </location>
</feature>
<evidence type="ECO:0000259" key="7">
    <source>
        <dbReference type="Pfam" id="PF04116"/>
    </source>
</evidence>
<sequence>MAQSKMKENVVEVLEGYGSLYLVDPSKTSFEHFNEVPNYIGQATPYFISTILFESLVQTVLYYHEQAEERATGKPGTLAAGKPLKLPRLNDSVTSMSAGLFMGISKIVLSSIEAKTYIWTFNNCRIFTMDAKSKWTWAFAFLGMDFGYYWFHRHAHEIALFWTGHQVHHSSEEYNQTTALRQSFLQQYSSWMFYLPLAVLGLPPAMFSVHKQLNTLFQYWIHTELVGKLGWLEYVINTPSQHRVHHGRNPYCIDKNYAGTLCIWDRIFGTYAEEKETEPVLYGLVHNNQTFDPFYIQLDSLHQLLKKWWNTPGGARVSTRVLFYGPGWDVTKPHFRFGDPSDLPAVPNLAKDPKADIGQYNPKMRFGYSMQMYTLVQFALAIVAQPKIVEHMDSLPSWAPTMGASYLLLCLTSIGRLFDNWKYAYHLEIFKLVVGCGLARYLVAKGGQQYDKLRKIVDSVAIVSSVYVLTHGYLAARQSKREVEDRKSH</sequence>
<dbReference type="GO" id="GO:0008610">
    <property type="term" value="P:lipid biosynthetic process"/>
    <property type="evidence" value="ECO:0007669"/>
    <property type="project" value="InterPro"/>
</dbReference>
<dbReference type="GO" id="GO:0006643">
    <property type="term" value="P:membrane lipid metabolic process"/>
    <property type="evidence" value="ECO:0007669"/>
    <property type="project" value="TreeGrafter"/>
</dbReference>
<organism evidence="8 9">
    <name type="scientific">Synchytrium microbalum</name>
    <dbReference type="NCBI Taxonomy" id="1806994"/>
    <lineage>
        <taxon>Eukaryota</taxon>
        <taxon>Fungi</taxon>
        <taxon>Fungi incertae sedis</taxon>
        <taxon>Chytridiomycota</taxon>
        <taxon>Chytridiomycota incertae sedis</taxon>
        <taxon>Chytridiomycetes</taxon>
        <taxon>Synchytriales</taxon>
        <taxon>Synchytriaceae</taxon>
        <taxon>Synchytrium</taxon>
    </lineage>
</organism>
<dbReference type="EMBL" id="QEAO01000016">
    <property type="protein sequence ID" value="TPX33971.1"/>
    <property type="molecule type" value="Genomic_DNA"/>
</dbReference>
<keyword evidence="4" id="KW-0560">Oxidoreductase</keyword>
<dbReference type="GeneID" id="42004423"/>
<keyword evidence="6" id="KW-0472">Membrane</keyword>
<keyword evidence="2" id="KW-0812">Transmembrane</keyword>
<keyword evidence="9" id="KW-1185">Reference proteome</keyword>
<evidence type="ECO:0000313" key="8">
    <source>
        <dbReference type="EMBL" id="TPX33971.1"/>
    </source>
</evidence>
<protein>
    <recommendedName>
        <fullName evidence="7">Fatty acid hydroxylase domain-containing protein</fullName>
    </recommendedName>
</protein>
<dbReference type="PANTHER" id="PTHR21624:SF1">
    <property type="entry name" value="ALKYLGLYCEROL MONOOXYGENASE"/>
    <property type="match status" value="1"/>
</dbReference>
<gene>
    <name evidence="8" type="ORF">SmJEL517_g03198</name>
</gene>
<evidence type="ECO:0000256" key="1">
    <source>
        <dbReference type="ARBA" id="ARBA00004127"/>
    </source>
</evidence>
<name>A0A507C3D6_9FUNG</name>
<accession>A0A507C3D6</accession>
<evidence type="ECO:0000256" key="6">
    <source>
        <dbReference type="ARBA" id="ARBA00023136"/>
    </source>
</evidence>
<evidence type="ECO:0000256" key="4">
    <source>
        <dbReference type="ARBA" id="ARBA00023002"/>
    </source>
</evidence>
<dbReference type="AlphaFoldDB" id="A0A507C3D6"/>
<dbReference type="Pfam" id="PF04116">
    <property type="entry name" value="FA_hydroxylase"/>
    <property type="match status" value="1"/>
</dbReference>
<dbReference type="OrthoDB" id="6354873at2759"/>
<proteinExistence type="predicted"/>
<reference evidence="8 9" key="1">
    <citation type="journal article" date="2019" name="Sci. Rep.">
        <title>Comparative genomics of chytrid fungi reveal insights into the obligate biotrophic and pathogenic lifestyle of Synchytrium endobioticum.</title>
        <authorList>
            <person name="van de Vossenberg B.T.L.H."/>
            <person name="Warris S."/>
            <person name="Nguyen H.D.T."/>
            <person name="van Gent-Pelzer M.P.E."/>
            <person name="Joly D.L."/>
            <person name="van de Geest H.C."/>
            <person name="Bonants P.J.M."/>
            <person name="Smith D.S."/>
            <person name="Levesque C.A."/>
            <person name="van der Lee T.A.J."/>
        </authorList>
    </citation>
    <scope>NUCLEOTIDE SEQUENCE [LARGE SCALE GENOMIC DNA]</scope>
    <source>
        <strain evidence="8 9">JEL517</strain>
    </source>
</reference>
<keyword evidence="3" id="KW-1133">Transmembrane helix</keyword>
<dbReference type="GO" id="GO:0050479">
    <property type="term" value="F:glyceryl-ether monooxygenase activity"/>
    <property type="evidence" value="ECO:0007669"/>
    <property type="project" value="TreeGrafter"/>
</dbReference>
<evidence type="ECO:0000256" key="3">
    <source>
        <dbReference type="ARBA" id="ARBA00022989"/>
    </source>
</evidence>
<evidence type="ECO:0000313" key="9">
    <source>
        <dbReference type="Proteomes" id="UP000319731"/>
    </source>
</evidence>
<dbReference type="InterPro" id="IPR051689">
    <property type="entry name" value="Sterol_desaturase/TMEM195"/>
</dbReference>
<dbReference type="PANTHER" id="PTHR21624">
    <property type="entry name" value="STEROL DESATURASE-RELATED PROTEIN"/>
    <property type="match status" value="1"/>
</dbReference>
<dbReference type="GO" id="GO:0005783">
    <property type="term" value="C:endoplasmic reticulum"/>
    <property type="evidence" value="ECO:0007669"/>
    <property type="project" value="TreeGrafter"/>
</dbReference>
<dbReference type="InterPro" id="IPR006694">
    <property type="entry name" value="Fatty_acid_hydroxylase"/>
</dbReference>
<evidence type="ECO:0000256" key="5">
    <source>
        <dbReference type="ARBA" id="ARBA00023098"/>
    </source>
</evidence>
<dbReference type="RefSeq" id="XP_031024813.1">
    <property type="nucleotide sequence ID" value="XM_031169126.1"/>
</dbReference>
<dbReference type="STRING" id="1806994.A0A507C3D6"/>
<comment type="caution">
    <text evidence="8">The sequence shown here is derived from an EMBL/GenBank/DDBJ whole genome shotgun (WGS) entry which is preliminary data.</text>
</comment>
<dbReference type="Proteomes" id="UP000319731">
    <property type="component" value="Unassembled WGS sequence"/>
</dbReference>
<keyword evidence="5" id="KW-0443">Lipid metabolism</keyword>